<proteinExistence type="predicted"/>
<dbReference type="Proteomes" id="UP000039021">
    <property type="component" value="Unassembled WGS sequence"/>
</dbReference>
<evidence type="ECO:0000313" key="3">
    <source>
        <dbReference type="Proteomes" id="UP000039021"/>
    </source>
</evidence>
<evidence type="ECO:0000313" key="2">
    <source>
        <dbReference type="EMBL" id="COX15770.1"/>
    </source>
</evidence>
<sequence length="81" mass="8283">MCCNNSPRPTPSIPQLFETVSRSVTPLSTNAAISASGMPQSPNPPTASDDPLAMSATASAAVATTLSIPQSLLAFQLIIIN</sequence>
<gene>
    <name evidence="2" type="ORF">ERS007739_00783</name>
</gene>
<reference evidence="3" key="1">
    <citation type="submission" date="2015-03" db="EMBL/GenBank/DDBJ databases">
        <authorList>
            <consortium name="Pathogen Informatics"/>
        </authorList>
    </citation>
    <scope>NUCLEOTIDE SEQUENCE [LARGE SCALE GENOMIC DNA]</scope>
    <source>
        <strain evidence="3">N09902308</strain>
    </source>
</reference>
<organism evidence="2 3">
    <name type="scientific">Mycobacterium tuberculosis</name>
    <dbReference type="NCBI Taxonomy" id="1773"/>
    <lineage>
        <taxon>Bacteria</taxon>
        <taxon>Bacillati</taxon>
        <taxon>Actinomycetota</taxon>
        <taxon>Actinomycetes</taxon>
        <taxon>Mycobacteriales</taxon>
        <taxon>Mycobacteriaceae</taxon>
        <taxon>Mycobacterium</taxon>
        <taxon>Mycobacterium tuberculosis complex</taxon>
    </lineage>
</organism>
<evidence type="ECO:0000256" key="1">
    <source>
        <dbReference type="SAM" id="MobiDB-lite"/>
    </source>
</evidence>
<feature type="compositionally biased region" description="Polar residues" evidence="1">
    <location>
        <begin position="30"/>
        <end position="40"/>
    </location>
</feature>
<dbReference type="EMBL" id="CSBK01000251">
    <property type="protein sequence ID" value="COX15770.1"/>
    <property type="molecule type" value="Genomic_DNA"/>
</dbReference>
<dbReference type="AlphaFoldDB" id="A0A916P731"/>
<name>A0A916P731_MYCTX</name>
<feature type="region of interest" description="Disordered" evidence="1">
    <location>
        <begin position="30"/>
        <end position="52"/>
    </location>
</feature>
<comment type="caution">
    <text evidence="2">The sequence shown here is derived from an EMBL/GenBank/DDBJ whole genome shotgun (WGS) entry which is preliminary data.</text>
</comment>
<protein>
    <submittedName>
        <fullName evidence="2">Uncharacterized protein</fullName>
    </submittedName>
</protein>
<accession>A0A916P731</accession>